<evidence type="ECO:0000313" key="5">
    <source>
        <dbReference type="EMBL" id="SHJ48544.1"/>
    </source>
</evidence>
<name>A0A1M6JPF2_9CLOT</name>
<evidence type="ECO:0000256" key="3">
    <source>
        <dbReference type="ARBA" id="ARBA00022695"/>
    </source>
</evidence>
<gene>
    <name evidence="5" type="ORF">SAMN05444401_3179</name>
</gene>
<dbReference type="STRING" id="1121298.SAMN05444401_3179"/>
<reference evidence="5 6" key="1">
    <citation type="submission" date="2016-11" db="EMBL/GenBank/DDBJ databases">
        <authorList>
            <person name="Jaros S."/>
            <person name="Januszkiewicz K."/>
            <person name="Wedrychowicz H."/>
        </authorList>
    </citation>
    <scope>NUCLEOTIDE SEQUENCE [LARGE SCALE GENOMIC DNA]</scope>
    <source>
        <strain evidence="5 6">DSM 21864</strain>
    </source>
</reference>
<dbReference type="OrthoDB" id="3196716at2"/>
<dbReference type="EMBL" id="FQZO01000005">
    <property type="protein sequence ID" value="SHJ48544.1"/>
    <property type="molecule type" value="Genomic_DNA"/>
</dbReference>
<keyword evidence="6" id="KW-1185">Reference proteome</keyword>
<dbReference type="NCBIfam" id="TIGR03124">
    <property type="entry name" value="citrate_citX"/>
    <property type="match status" value="1"/>
</dbReference>
<keyword evidence="3" id="KW-0548">Nucleotidyltransferase</keyword>
<keyword evidence="2" id="KW-0808">Transferase</keyword>
<dbReference type="RefSeq" id="WP_073008821.1">
    <property type="nucleotide sequence ID" value="NZ_FQZO01000005.1"/>
</dbReference>
<organism evidence="5 6">
    <name type="scientific">Clostridium amylolyticum</name>
    <dbReference type="NCBI Taxonomy" id="1121298"/>
    <lineage>
        <taxon>Bacteria</taxon>
        <taxon>Bacillati</taxon>
        <taxon>Bacillota</taxon>
        <taxon>Clostridia</taxon>
        <taxon>Eubacteriales</taxon>
        <taxon>Clostridiaceae</taxon>
        <taxon>Clostridium</taxon>
    </lineage>
</organism>
<dbReference type="AlphaFoldDB" id="A0A1M6JPF2"/>
<evidence type="ECO:0000256" key="4">
    <source>
        <dbReference type="ARBA" id="ARBA00048574"/>
    </source>
</evidence>
<dbReference type="EC" id="2.7.7.61" evidence="1"/>
<evidence type="ECO:0000256" key="2">
    <source>
        <dbReference type="ARBA" id="ARBA00022679"/>
    </source>
</evidence>
<dbReference type="InterPro" id="IPR005551">
    <property type="entry name" value="CitX"/>
</dbReference>
<evidence type="ECO:0000313" key="6">
    <source>
        <dbReference type="Proteomes" id="UP000184080"/>
    </source>
</evidence>
<dbReference type="GO" id="GO:0051191">
    <property type="term" value="P:prosthetic group biosynthetic process"/>
    <property type="evidence" value="ECO:0007669"/>
    <property type="project" value="InterPro"/>
</dbReference>
<dbReference type="GO" id="GO:0050519">
    <property type="term" value="F:holo-citrate lyase synthase activity"/>
    <property type="evidence" value="ECO:0007669"/>
    <property type="project" value="UniProtKB-EC"/>
</dbReference>
<accession>A0A1M6JPF2</accession>
<proteinExistence type="predicted"/>
<sequence>MGYTAEDLLNEREKRVILQQNIMLVHKKPLVFIRVNYPGLNKTNPLTEKILKAIDKCVSDVFGNKIRLKIYRITSEGPNITMVIDMEAMEIKKLTIEIEDKNSLGRCVDIDVYNPNTFMSISRTSLGYAPRKCYICNDIAQNCIRNKKHTISSVIEYINKSYKEVKEI</sequence>
<protein>
    <recommendedName>
        <fullName evidence="1">citrate lyase holo-[acyl-carrier protein] synthase</fullName>
        <ecNumber evidence="1">2.7.7.61</ecNumber>
    </recommendedName>
</protein>
<comment type="catalytic activity">
    <reaction evidence="4">
        <text>apo-[citrate lyase ACP] + 2'-(5''-triphospho-alpha-D-ribosyl)-3'-dephospho-CoA = holo-[citrate lyase ACP] + diphosphate</text>
        <dbReference type="Rhea" id="RHEA:16333"/>
        <dbReference type="Rhea" id="RHEA-COMP:10157"/>
        <dbReference type="Rhea" id="RHEA-COMP:10158"/>
        <dbReference type="ChEBI" id="CHEBI:29999"/>
        <dbReference type="ChEBI" id="CHEBI:33019"/>
        <dbReference type="ChEBI" id="CHEBI:61378"/>
        <dbReference type="ChEBI" id="CHEBI:82683"/>
        <dbReference type="EC" id="2.7.7.61"/>
    </reaction>
</comment>
<dbReference type="Proteomes" id="UP000184080">
    <property type="component" value="Unassembled WGS sequence"/>
</dbReference>
<dbReference type="Pfam" id="PF03802">
    <property type="entry name" value="CitX"/>
    <property type="match status" value="1"/>
</dbReference>
<evidence type="ECO:0000256" key="1">
    <source>
        <dbReference type="ARBA" id="ARBA00012524"/>
    </source>
</evidence>